<protein>
    <submittedName>
        <fullName evidence="1">Uncharacterized protein</fullName>
    </submittedName>
</protein>
<reference evidence="2" key="1">
    <citation type="submission" date="2015-07" db="EMBL/GenBank/DDBJ databases">
        <title>Genome sequencing of Sunxiuqinia dokdonensis strain SK.</title>
        <authorList>
            <person name="Ahn S."/>
            <person name="Kim B.-C."/>
        </authorList>
    </citation>
    <scope>NUCLEOTIDE SEQUENCE [LARGE SCALE GENOMIC DNA]</scope>
    <source>
        <strain evidence="2">SK</strain>
    </source>
</reference>
<proteinExistence type="predicted"/>
<organism evidence="1 2">
    <name type="scientific">Sunxiuqinia dokdonensis</name>
    <dbReference type="NCBI Taxonomy" id="1409788"/>
    <lineage>
        <taxon>Bacteria</taxon>
        <taxon>Pseudomonadati</taxon>
        <taxon>Bacteroidota</taxon>
        <taxon>Bacteroidia</taxon>
        <taxon>Marinilabiliales</taxon>
        <taxon>Prolixibacteraceae</taxon>
        <taxon>Sunxiuqinia</taxon>
    </lineage>
</organism>
<dbReference type="Proteomes" id="UP000036958">
    <property type="component" value="Unassembled WGS sequence"/>
</dbReference>
<evidence type="ECO:0000313" key="1">
    <source>
        <dbReference type="EMBL" id="KOH44822.1"/>
    </source>
</evidence>
<dbReference type="STRING" id="1409788.NC99_23690"/>
<dbReference type="AlphaFoldDB" id="A0A0L8V9G1"/>
<name>A0A0L8V9G1_9BACT</name>
<gene>
    <name evidence="1" type="ORF">NC99_23690</name>
</gene>
<accession>A0A0L8V9G1</accession>
<comment type="caution">
    <text evidence="1">The sequence shown here is derived from an EMBL/GenBank/DDBJ whole genome shotgun (WGS) entry which is preliminary data.</text>
</comment>
<evidence type="ECO:0000313" key="2">
    <source>
        <dbReference type="Proteomes" id="UP000036958"/>
    </source>
</evidence>
<keyword evidence="2" id="KW-1185">Reference proteome</keyword>
<sequence>MGGGITMKDVNDFFSVDSIWYNSINAGSMTANWVKSKAFVATEKSSSTLIVKDSL</sequence>
<dbReference type="EMBL" id="LGIA01000152">
    <property type="protein sequence ID" value="KOH44822.1"/>
    <property type="molecule type" value="Genomic_DNA"/>
</dbReference>